<gene>
    <name evidence="2" type="ORF">Rcae01_05936</name>
</gene>
<dbReference type="EMBL" id="BAABRO010000023">
    <property type="protein sequence ID" value="GAA5510428.1"/>
    <property type="molecule type" value="Genomic_DNA"/>
</dbReference>
<evidence type="ECO:0000313" key="3">
    <source>
        <dbReference type="Proteomes" id="UP001416858"/>
    </source>
</evidence>
<keyword evidence="3" id="KW-1185">Reference proteome</keyword>
<accession>A0ABP9W3C8</accession>
<feature type="domain" description="NAD-dependent epimerase/dehydratase" evidence="1">
    <location>
        <begin position="12"/>
        <end position="233"/>
    </location>
</feature>
<reference evidence="2 3" key="1">
    <citation type="submission" date="2024-02" db="EMBL/GenBank/DDBJ databases">
        <title>Rhodopirellula caenicola NBRC 110016.</title>
        <authorList>
            <person name="Ichikawa N."/>
            <person name="Katano-Makiyama Y."/>
            <person name="Hidaka K."/>
        </authorList>
    </citation>
    <scope>NUCLEOTIDE SEQUENCE [LARGE SCALE GENOMIC DNA]</scope>
    <source>
        <strain evidence="2 3">NBRC 110016</strain>
    </source>
</reference>
<comment type="caution">
    <text evidence="2">The sequence shown here is derived from an EMBL/GenBank/DDBJ whole genome shotgun (WGS) entry which is preliminary data.</text>
</comment>
<dbReference type="RefSeq" id="WP_345688338.1">
    <property type="nucleotide sequence ID" value="NZ_BAABRO010000023.1"/>
</dbReference>
<dbReference type="Gene3D" id="3.40.50.720">
    <property type="entry name" value="NAD(P)-binding Rossmann-like Domain"/>
    <property type="match status" value="1"/>
</dbReference>
<organism evidence="2 3">
    <name type="scientific">Novipirellula caenicola</name>
    <dbReference type="NCBI Taxonomy" id="1536901"/>
    <lineage>
        <taxon>Bacteria</taxon>
        <taxon>Pseudomonadati</taxon>
        <taxon>Planctomycetota</taxon>
        <taxon>Planctomycetia</taxon>
        <taxon>Pirellulales</taxon>
        <taxon>Pirellulaceae</taxon>
        <taxon>Novipirellula</taxon>
    </lineage>
</organism>
<dbReference type="SUPFAM" id="SSF51735">
    <property type="entry name" value="NAD(P)-binding Rossmann-fold domains"/>
    <property type="match status" value="1"/>
</dbReference>
<name>A0ABP9W3C8_9BACT</name>
<dbReference type="InterPro" id="IPR001509">
    <property type="entry name" value="Epimerase_deHydtase"/>
</dbReference>
<dbReference type="InterPro" id="IPR036291">
    <property type="entry name" value="NAD(P)-bd_dom_sf"/>
</dbReference>
<evidence type="ECO:0000313" key="2">
    <source>
        <dbReference type="EMBL" id="GAA5510428.1"/>
    </source>
</evidence>
<dbReference type="Pfam" id="PF01370">
    <property type="entry name" value="Epimerase"/>
    <property type="match status" value="1"/>
</dbReference>
<dbReference type="Proteomes" id="UP001416858">
    <property type="component" value="Unassembled WGS sequence"/>
</dbReference>
<evidence type="ECO:0000259" key="1">
    <source>
        <dbReference type="Pfam" id="PF01370"/>
    </source>
</evidence>
<proteinExistence type="predicted"/>
<dbReference type="PANTHER" id="PTHR43245">
    <property type="entry name" value="BIFUNCTIONAL POLYMYXIN RESISTANCE PROTEIN ARNA"/>
    <property type="match status" value="1"/>
</dbReference>
<dbReference type="InterPro" id="IPR050177">
    <property type="entry name" value="Lipid_A_modif_metabolic_enz"/>
</dbReference>
<protein>
    <recommendedName>
        <fullName evidence="1">NAD-dependent epimerase/dehydratase domain-containing protein</fullName>
    </recommendedName>
</protein>
<sequence>MNSIGFPKGTNVFVTGGSGFIGGRLVECLVRDYEANVTALVNRPYAGALRMCRFPVNTVFEPMTDQKAMQKAMSGCSIVFHLAYAKSGNAKEDYKVTVEGTQTLATAALKCGVDRFVNVSTAAVYGNRANGIIDETEPRIRWGWNYSDMKLDAENVVLDFHKSRGLPGTVLQVAGVYGPWGPVFTIAPLRQLQAGRVGLPNEGKGVSNATYVDDVVQALLRAAVMESAVGEIFMIKGPGRITRLEFYEHYQRMIGENDRIVLLKGTNLKSAFRSKKRAATRQLAPSAVRSLKSNPEFRAALTASGLVVPLKWACNLVRRKNAATASSLTASTAAKTNEELPLHLPPAFYGKYLAAETEYSIEKANRLLGYDPQFDIHAGMAATEQWARWARIIDCQVGES</sequence>